<keyword evidence="3" id="KW-0125">Carotenoid biosynthesis</keyword>
<evidence type="ECO:0000313" key="5">
    <source>
        <dbReference type="Proteomes" id="UP001589747"/>
    </source>
</evidence>
<dbReference type="InterPro" id="IPR044843">
    <property type="entry name" value="Trans_IPPS_bact-type"/>
</dbReference>
<name>A0ABV5L223_9BACL</name>
<dbReference type="InterPro" id="IPR008949">
    <property type="entry name" value="Isoprenoid_synthase_dom_sf"/>
</dbReference>
<dbReference type="InterPro" id="IPR019845">
    <property type="entry name" value="Squalene/phytoene_synthase_CS"/>
</dbReference>
<comment type="caution">
    <text evidence="4">The sequence shown here is derived from an EMBL/GenBank/DDBJ whole genome shotgun (WGS) entry which is preliminary data.</text>
</comment>
<dbReference type="RefSeq" id="WP_377502408.1">
    <property type="nucleotide sequence ID" value="NZ_JBHMDO010000053.1"/>
</dbReference>
<dbReference type="InterPro" id="IPR033904">
    <property type="entry name" value="Trans_IPPS_HH"/>
</dbReference>
<accession>A0ABV5L223</accession>
<dbReference type="SUPFAM" id="SSF48576">
    <property type="entry name" value="Terpenoid synthases"/>
    <property type="match status" value="1"/>
</dbReference>
<dbReference type="SFLD" id="SFLDS00005">
    <property type="entry name" value="Isoprenoid_Synthase_Type_I"/>
    <property type="match status" value="1"/>
</dbReference>
<dbReference type="Gene3D" id="1.10.600.10">
    <property type="entry name" value="Farnesyl Diphosphate Synthase"/>
    <property type="match status" value="1"/>
</dbReference>
<dbReference type="PANTHER" id="PTHR31480">
    <property type="entry name" value="BIFUNCTIONAL LYCOPENE CYCLASE/PHYTOENE SYNTHASE"/>
    <property type="match status" value="1"/>
</dbReference>
<evidence type="ECO:0000256" key="3">
    <source>
        <dbReference type="ARBA" id="ARBA00022746"/>
    </source>
</evidence>
<evidence type="ECO:0000256" key="1">
    <source>
        <dbReference type="ARBA" id="ARBA00004829"/>
    </source>
</evidence>
<sequence length="286" mass="33190">MDKEQMKADFSYCETIIKKHSKSFYYAFSQLPPEKANAVYAIYAFCRTADDCADSNRPYTERLESLQRLKHELDLFGDRAEVDHPLWRALRRVFTDYEMDIQPFHDQLTGQFMDLNFAIPKNMRELESYSYYVAGSVGVMLLPILASKPSEDLRSSSIDLGIAMQITNILRDVGDDFDNKQRVYLPEEEMARFQYTQADLRHGLINENFVKLWERMAKRAESLYDQFYRNIPLFDADSRLPLSLSASVYRGILDAVRGSGYDCISRRNYISEDKMTKIRAAIASCS</sequence>
<protein>
    <submittedName>
        <fullName evidence="4">Phytoene/squalene synthase family protein</fullName>
    </submittedName>
</protein>
<dbReference type="InterPro" id="IPR002060">
    <property type="entry name" value="Squ/phyt_synthse"/>
</dbReference>
<dbReference type="CDD" id="cd00683">
    <property type="entry name" value="Trans_IPPS_HH"/>
    <property type="match status" value="1"/>
</dbReference>
<keyword evidence="5" id="KW-1185">Reference proteome</keyword>
<reference evidence="4 5" key="1">
    <citation type="submission" date="2024-09" db="EMBL/GenBank/DDBJ databases">
        <authorList>
            <person name="Sun Q."/>
            <person name="Mori K."/>
        </authorList>
    </citation>
    <scope>NUCLEOTIDE SEQUENCE [LARGE SCALE GENOMIC DNA]</scope>
    <source>
        <strain evidence="4 5">TISTR 2452</strain>
    </source>
</reference>
<dbReference type="SFLD" id="SFLDG01018">
    <property type="entry name" value="Squalene/Phytoene_Synthase_Lik"/>
    <property type="match status" value="1"/>
</dbReference>
<dbReference type="EMBL" id="JBHMDO010000053">
    <property type="protein sequence ID" value="MFB9330733.1"/>
    <property type="molecule type" value="Genomic_DNA"/>
</dbReference>
<dbReference type="PROSITE" id="PS01045">
    <property type="entry name" value="SQUALEN_PHYTOEN_SYN_2"/>
    <property type="match status" value="1"/>
</dbReference>
<dbReference type="Pfam" id="PF00494">
    <property type="entry name" value="SQS_PSY"/>
    <property type="match status" value="1"/>
</dbReference>
<keyword evidence="2" id="KW-0808">Transferase</keyword>
<proteinExistence type="predicted"/>
<evidence type="ECO:0000313" key="4">
    <source>
        <dbReference type="EMBL" id="MFB9330733.1"/>
    </source>
</evidence>
<dbReference type="Proteomes" id="UP001589747">
    <property type="component" value="Unassembled WGS sequence"/>
</dbReference>
<dbReference type="SFLD" id="SFLDG01212">
    <property type="entry name" value="Phytoene_synthase_like"/>
    <property type="match status" value="1"/>
</dbReference>
<organism evidence="4 5">
    <name type="scientific">Paenibacillus aurantiacus</name>
    <dbReference type="NCBI Taxonomy" id="1936118"/>
    <lineage>
        <taxon>Bacteria</taxon>
        <taxon>Bacillati</taxon>
        <taxon>Bacillota</taxon>
        <taxon>Bacilli</taxon>
        <taxon>Bacillales</taxon>
        <taxon>Paenibacillaceae</taxon>
        <taxon>Paenibacillus</taxon>
    </lineage>
</organism>
<comment type="pathway">
    <text evidence="1">Carotenoid biosynthesis.</text>
</comment>
<gene>
    <name evidence="4" type="ORF">ACFFSY_32735</name>
</gene>
<evidence type="ECO:0000256" key="2">
    <source>
        <dbReference type="ARBA" id="ARBA00022679"/>
    </source>
</evidence>